<feature type="region of interest" description="Disordered" evidence="1">
    <location>
        <begin position="83"/>
        <end position="114"/>
    </location>
</feature>
<proteinExistence type="predicted"/>
<gene>
    <name evidence="3" type="primary">Aste57867_17250</name>
    <name evidence="2" type="ORF">As57867_017191</name>
    <name evidence="3" type="ORF">ASTE57867_17250</name>
</gene>
<sequence>MDGFATAETLDFFANCVRLPSPNVLATHRVRKLHDKDTGINAAPTRLGSLVANTERSTRPSVSCVAAAKQSVAKCALEDMTSLSAHVNRRPTQRRASAAARRPHAEGLPRPAPA</sequence>
<reference evidence="3 4" key="1">
    <citation type="submission" date="2019-03" db="EMBL/GenBank/DDBJ databases">
        <authorList>
            <person name="Gaulin E."/>
            <person name="Dumas B."/>
        </authorList>
    </citation>
    <scope>NUCLEOTIDE SEQUENCE [LARGE SCALE GENOMIC DNA]</scope>
    <source>
        <strain evidence="3">CBS 568.67</strain>
    </source>
</reference>
<accession>A0A485L895</accession>
<evidence type="ECO:0000256" key="1">
    <source>
        <dbReference type="SAM" id="MobiDB-lite"/>
    </source>
</evidence>
<evidence type="ECO:0000313" key="2">
    <source>
        <dbReference type="EMBL" id="KAF0691559.1"/>
    </source>
</evidence>
<name>A0A485L895_9STRA</name>
<dbReference type="Proteomes" id="UP000332933">
    <property type="component" value="Unassembled WGS sequence"/>
</dbReference>
<evidence type="ECO:0000313" key="4">
    <source>
        <dbReference type="Proteomes" id="UP000332933"/>
    </source>
</evidence>
<dbReference type="AlphaFoldDB" id="A0A485L895"/>
<evidence type="ECO:0000313" key="3">
    <source>
        <dbReference type="EMBL" id="VFT94006.1"/>
    </source>
</evidence>
<organism evidence="3 4">
    <name type="scientific">Aphanomyces stellatus</name>
    <dbReference type="NCBI Taxonomy" id="120398"/>
    <lineage>
        <taxon>Eukaryota</taxon>
        <taxon>Sar</taxon>
        <taxon>Stramenopiles</taxon>
        <taxon>Oomycota</taxon>
        <taxon>Saprolegniomycetes</taxon>
        <taxon>Saprolegniales</taxon>
        <taxon>Verrucalvaceae</taxon>
        <taxon>Aphanomyces</taxon>
    </lineage>
</organism>
<reference evidence="2" key="2">
    <citation type="submission" date="2019-06" db="EMBL/GenBank/DDBJ databases">
        <title>Genomics analysis of Aphanomyces spp. identifies a new class of oomycete effector associated with host adaptation.</title>
        <authorList>
            <person name="Gaulin E."/>
        </authorList>
    </citation>
    <scope>NUCLEOTIDE SEQUENCE</scope>
    <source>
        <strain evidence="2">CBS 578.67</strain>
    </source>
</reference>
<dbReference type="EMBL" id="CAADRA010006084">
    <property type="protein sequence ID" value="VFT94006.1"/>
    <property type="molecule type" value="Genomic_DNA"/>
</dbReference>
<protein>
    <submittedName>
        <fullName evidence="3">Aste57867_17250 protein</fullName>
    </submittedName>
</protein>
<dbReference type="EMBL" id="VJMH01006063">
    <property type="protein sequence ID" value="KAF0691559.1"/>
    <property type="molecule type" value="Genomic_DNA"/>
</dbReference>
<keyword evidence="4" id="KW-1185">Reference proteome</keyword>